<reference evidence="4" key="1">
    <citation type="submission" date="2025-08" db="UniProtKB">
        <authorList>
            <consortium name="RefSeq"/>
        </authorList>
    </citation>
    <scope>IDENTIFICATION</scope>
</reference>
<proteinExistence type="predicted"/>
<dbReference type="InterPro" id="IPR019496">
    <property type="entry name" value="NUFIP1_cons_dom"/>
</dbReference>
<dbReference type="GeneID" id="103604868"/>
<dbReference type="PANTHER" id="PTHR13309:SF0">
    <property type="entry name" value="FMR1-INTERACTING PROTEIN NUFIP1"/>
    <property type="match status" value="1"/>
</dbReference>
<dbReference type="Proteomes" id="UP000694923">
    <property type="component" value="Unplaced"/>
</dbReference>
<accession>A0ABM0S477</accession>
<name>A0ABM0S477_GALVR</name>
<gene>
    <name evidence="4" type="primary">NUFIP1</name>
</gene>
<dbReference type="PANTHER" id="PTHR13309">
    <property type="entry name" value="NUCLEAR FRAGILE X MENTAL RETARDATION PROTEIN INTERACTING PROTEIN 1"/>
    <property type="match status" value="1"/>
</dbReference>
<evidence type="ECO:0000259" key="2">
    <source>
        <dbReference type="Pfam" id="PF10453"/>
    </source>
</evidence>
<dbReference type="Pfam" id="PF10453">
    <property type="entry name" value="NUFIP1"/>
    <property type="match status" value="1"/>
</dbReference>
<sequence length="274" mass="31613">MSEHTKCPEVDCSFSAHEKIVQFHWRNMHAPGMKKIKLDTPEEIARWREDRRKNYPTLANIERKKKLKLEKEKRGAVLTTTQYGKMKGMSRHSQMVKIRSPGKHQKWKNDGARQRAVTGSSNHLCDGKPEGPPEANADPLSVLINSDSESDKEEKPQRTVIPKEVTPALCSLMSSYGSLSGSESEPEGKSWHLVTKLPSRLKQTFWQKTRFFIAVLTRVQVKMLKQLLEISQKPSMRTKRKVLKKQTLRGKTIVITIKHYLNQEHTIQISWKCF</sequence>
<protein>
    <submittedName>
        <fullName evidence="4">Nuclear fragile X mental retardation-interacting protein 1 isoform X2</fullName>
    </submittedName>
</protein>
<evidence type="ECO:0000313" key="3">
    <source>
        <dbReference type="Proteomes" id="UP000694923"/>
    </source>
</evidence>
<dbReference type="RefSeq" id="XP_008587668.1">
    <property type="nucleotide sequence ID" value="XM_008589446.1"/>
</dbReference>
<evidence type="ECO:0000256" key="1">
    <source>
        <dbReference type="SAM" id="MobiDB-lite"/>
    </source>
</evidence>
<organism evidence="3 4">
    <name type="scientific">Galeopterus variegatus</name>
    <name type="common">Malayan flying lemur</name>
    <name type="synonym">Cynocephalus variegatus</name>
    <dbReference type="NCBI Taxonomy" id="482537"/>
    <lineage>
        <taxon>Eukaryota</taxon>
        <taxon>Metazoa</taxon>
        <taxon>Chordata</taxon>
        <taxon>Craniata</taxon>
        <taxon>Vertebrata</taxon>
        <taxon>Euteleostomi</taxon>
        <taxon>Mammalia</taxon>
        <taxon>Eutheria</taxon>
        <taxon>Euarchontoglires</taxon>
        <taxon>Dermoptera</taxon>
        <taxon>Cynocephalidae</taxon>
        <taxon>Galeopterus</taxon>
    </lineage>
</organism>
<keyword evidence="3" id="KW-1185">Reference proteome</keyword>
<dbReference type="InterPro" id="IPR039136">
    <property type="entry name" value="NUFIP1-like"/>
</dbReference>
<evidence type="ECO:0000313" key="4">
    <source>
        <dbReference type="RefSeq" id="XP_008587668.1"/>
    </source>
</evidence>
<feature type="domain" description="FMR1-interacting protein 1 conserved" evidence="2">
    <location>
        <begin position="24"/>
        <end position="75"/>
    </location>
</feature>
<feature type="region of interest" description="Disordered" evidence="1">
    <location>
        <begin position="85"/>
        <end position="140"/>
    </location>
</feature>